<organism evidence="2 3">
    <name type="scientific">Mycobacterium marinum</name>
    <dbReference type="NCBI Taxonomy" id="1781"/>
    <lineage>
        <taxon>Bacteria</taxon>
        <taxon>Bacillati</taxon>
        <taxon>Actinomycetota</taxon>
        <taxon>Actinomycetes</taxon>
        <taxon>Mycobacteriales</taxon>
        <taxon>Mycobacteriaceae</taxon>
        <taxon>Mycobacterium</taxon>
        <taxon>Mycobacterium ulcerans group</taxon>
    </lineage>
</organism>
<keyword evidence="1" id="KW-0812">Transmembrane</keyword>
<dbReference type="AlphaFoldDB" id="A0A3E2MYR5"/>
<keyword evidence="1" id="KW-0472">Membrane</keyword>
<sequence>MTRPCRRITLHLSQIGLTLGFTFTAVSVLFSGWFGYLYRYTMRPLDRS</sequence>
<comment type="caution">
    <text evidence="2">The sequence shown here is derived from an EMBL/GenBank/DDBJ whole genome shotgun (WGS) entry which is preliminary data.</text>
</comment>
<dbReference type="EMBL" id="PEDF01000044">
    <property type="protein sequence ID" value="RFZ44226.1"/>
    <property type="molecule type" value="Genomic_DNA"/>
</dbReference>
<keyword evidence="1" id="KW-1133">Transmembrane helix</keyword>
<reference evidence="2 3" key="1">
    <citation type="journal article" date="2018" name="Sci. Rep.">
        <title>Extensive genomic diversity among Mycobacterium marinum strains revealed by whole genome sequencing.</title>
        <authorList>
            <person name="Das S."/>
            <person name="Pettersson B.M."/>
            <person name="Behra P.R."/>
            <person name="Mallick A."/>
            <person name="Cheramie M."/>
            <person name="Ramesh M."/>
            <person name="Shirreff L."/>
            <person name="DuCote T."/>
            <person name="Dasgupta S."/>
            <person name="Ennis D.G."/>
            <person name="Kirsebom L.A."/>
        </authorList>
    </citation>
    <scope>NUCLEOTIDE SEQUENCE [LARGE SCALE GENOMIC DNA]</scope>
    <source>
        <strain evidence="2 3">Davis1</strain>
    </source>
</reference>
<proteinExistence type="predicted"/>
<evidence type="ECO:0000313" key="3">
    <source>
        <dbReference type="Proteomes" id="UP000257451"/>
    </source>
</evidence>
<name>A0A3E2MYR5_MYCMR</name>
<evidence type="ECO:0000313" key="2">
    <source>
        <dbReference type="EMBL" id="RFZ44226.1"/>
    </source>
</evidence>
<feature type="transmembrane region" description="Helical" evidence="1">
    <location>
        <begin position="12"/>
        <end position="38"/>
    </location>
</feature>
<dbReference type="AntiFam" id="ANF00208">
    <property type="entry name" value="Shadow ORF (opposite rpmJ)"/>
</dbReference>
<accession>A0A3E2MYR5</accession>
<evidence type="ECO:0000256" key="1">
    <source>
        <dbReference type="SAM" id="Phobius"/>
    </source>
</evidence>
<gene>
    <name evidence="2" type="ORF">DAVIS_01708</name>
</gene>
<dbReference type="Proteomes" id="UP000257451">
    <property type="component" value="Unassembled WGS sequence"/>
</dbReference>
<protein>
    <submittedName>
        <fullName evidence="2">Uncharacterized protein</fullName>
    </submittedName>
</protein>